<sequence>MLSKSVLRASNFSLSKVLRSRNMSYTPTVKEPHMNDIPVPKEPFDVGYKKRQFGNNVMFLSGVAFFTFSAFFVINSGVLYPNLTPPKKNLE</sequence>
<dbReference type="OrthoDB" id="9981889at2759"/>
<dbReference type="InterPro" id="IPR031973">
    <property type="entry name" value="Deltameth_res_prag01"/>
</dbReference>
<evidence type="ECO:0000259" key="2">
    <source>
        <dbReference type="Pfam" id="PF16020"/>
    </source>
</evidence>
<keyword evidence="1" id="KW-0472">Membrane</keyword>
<dbReference type="AlphaFoldDB" id="A0A4Y2BBR6"/>
<protein>
    <recommendedName>
        <fullName evidence="2">Deltamethrin resistance protein prag01 domain-containing protein</fullName>
    </recommendedName>
</protein>
<dbReference type="Proteomes" id="UP000499080">
    <property type="component" value="Unassembled WGS sequence"/>
</dbReference>
<organism evidence="3 4">
    <name type="scientific">Araneus ventricosus</name>
    <name type="common">Orbweaver spider</name>
    <name type="synonym">Epeira ventricosa</name>
    <dbReference type="NCBI Taxonomy" id="182803"/>
    <lineage>
        <taxon>Eukaryota</taxon>
        <taxon>Metazoa</taxon>
        <taxon>Ecdysozoa</taxon>
        <taxon>Arthropoda</taxon>
        <taxon>Chelicerata</taxon>
        <taxon>Arachnida</taxon>
        <taxon>Araneae</taxon>
        <taxon>Araneomorphae</taxon>
        <taxon>Entelegynae</taxon>
        <taxon>Araneoidea</taxon>
        <taxon>Araneidae</taxon>
        <taxon>Araneus</taxon>
    </lineage>
</organism>
<evidence type="ECO:0000313" key="3">
    <source>
        <dbReference type="EMBL" id="GBL88544.1"/>
    </source>
</evidence>
<dbReference type="Pfam" id="PF16020">
    <property type="entry name" value="Deltameth_res"/>
    <property type="match status" value="1"/>
</dbReference>
<comment type="caution">
    <text evidence="3">The sequence shown here is derived from an EMBL/GenBank/DDBJ whole genome shotgun (WGS) entry which is preliminary data.</text>
</comment>
<feature type="transmembrane region" description="Helical" evidence="1">
    <location>
        <begin position="57"/>
        <end position="80"/>
    </location>
</feature>
<gene>
    <name evidence="3" type="ORF">AVEN_159125_1</name>
</gene>
<accession>A0A4Y2BBR6</accession>
<dbReference type="EMBL" id="BGPR01000060">
    <property type="protein sequence ID" value="GBL88544.1"/>
    <property type="molecule type" value="Genomic_DNA"/>
</dbReference>
<feature type="domain" description="Deltamethrin resistance protein prag01" evidence="2">
    <location>
        <begin position="35"/>
        <end position="86"/>
    </location>
</feature>
<evidence type="ECO:0000256" key="1">
    <source>
        <dbReference type="SAM" id="Phobius"/>
    </source>
</evidence>
<proteinExistence type="predicted"/>
<evidence type="ECO:0000313" key="4">
    <source>
        <dbReference type="Proteomes" id="UP000499080"/>
    </source>
</evidence>
<keyword evidence="1" id="KW-0812">Transmembrane</keyword>
<keyword evidence="4" id="KW-1185">Reference proteome</keyword>
<keyword evidence="1" id="KW-1133">Transmembrane helix</keyword>
<name>A0A4Y2BBR6_ARAVE</name>
<reference evidence="3 4" key="1">
    <citation type="journal article" date="2019" name="Sci. Rep.">
        <title>Orb-weaving spider Araneus ventricosus genome elucidates the spidroin gene catalogue.</title>
        <authorList>
            <person name="Kono N."/>
            <person name="Nakamura H."/>
            <person name="Ohtoshi R."/>
            <person name="Moran D.A.P."/>
            <person name="Shinohara A."/>
            <person name="Yoshida Y."/>
            <person name="Fujiwara M."/>
            <person name="Mori M."/>
            <person name="Tomita M."/>
            <person name="Arakawa K."/>
        </authorList>
    </citation>
    <scope>NUCLEOTIDE SEQUENCE [LARGE SCALE GENOMIC DNA]</scope>
</reference>